<comment type="caution">
    <text evidence="1">The sequence shown here is derived from an EMBL/GenBank/DDBJ whole genome shotgun (WGS) entry which is preliminary data.</text>
</comment>
<protein>
    <submittedName>
        <fullName evidence="1">Uncharacterized protein</fullName>
    </submittedName>
</protein>
<evidence type="ECO:0000313" key="2">
    <source>
        <dbReference type="Proteomes" id="UP000708208"/>
    </source>
</evidence>
<reference evidence="1" key="1">
    <citation type="submission" date="2021-06" db="EMBL/GenBank/DDBJ databases">
        <authorList>
            <person name="Hodson N. C."/>
            <person name="Mongue J. A."/>
            <person name="Jaron S. K."/>
        </authorList>
    </citation>
    <scope>NUCLEOTIDE SEQUENCE</scope>
</reference>
<gene>
    <name evidence="1" type="ORF">AFUS01_LOCUS1440</name>
</gene>
<organism evidence="1 2">
    <name type="scientific">Allacma fusca</name>
    <dbReference type="NCBI Taxonomy" id="39272"/>
    <lineage>
        <taxon>Eukaryota</taxon>
        <taxon>Metazoa</taxon>
        <taxon>Ecdysozoa</taxon>
        <taxon>Arthropoda</taxon>
        <taxon>Hexapoda</taxon>
        <taxon>Collembola</taxon>
        <taxon>Symphypleona</taxon>
        <taxon>Sminthuridae</taxon>
        <taxon>Allacma</taxon>
    </lineage>
</organism>
<dbReference type="AlphaFoldDB" id="A0A8J2J6Q8"/>
<dbReference type="Proteomes" id="UP000708208">
    <property type="component" value="Unassembled WGS sequence"/>
</dbReference>
<sequence length="79" mass="8772">MRFYILCTTCFLTYQETIHSERIPQIVGGEDAIPGKFSLSIINKRHDGRGASKYDSGSPLVCYDDKGPYVAGLDSFGYT</sequence>
<evidence type="ECO:0000313" key="1">
    <source>
        <dbReference type="EMBL" id="CAG7662217.1"/>
    </source>
</evidence>
<feature type="non-terminal residue" evidence="1">
    <location>
        <position position="1"/>
    </location>
</feature>
<dbReference type="EMBL" id="CAJVCH010007994">
    <property type="protein sequence ID" value="CAG7662217.1"/>
    <property type="molecule type" value="Genomic_DNA"/>
</dbReference>
<proteinExistence type="predicted"/>
<keyword evidence="2" id="KW-1185">Reference proteome</keyword>
<accession>A0A8J2J6Q8</accession>
<name>A0A8J2J6Q8_9HEXA</name>